<evidence type="ECO:0000256" key="2">
    <source>
        <dbReference type="SAM" id="SignalP"/>
    </source>
</evidence>
<gene>
    <name evidence="3" type="ORF">BOKJ2_LOCUS4513</name>
</gene>
<dbReference type="Proteomes" id="UP000614601">
    <property type="component" value="Unassembled WGS sequence"/>
</dbReference>
<feature type="signal peptide" evidence="2">
    <location>
        <begin position="1"/>
        <end position="23"/>
    </location>
</feature>
<feature type="compositionally biased region" description="Acidic residues" evidence="1">
    <location>
        <begin position="80"/>
        <end position="91"/>
    </location>
</feature>
<dbReference type="OrthoDB" id="10678818at2759"/>
<accession>A0A811KAD5</accession>
<keyword evidence="4" id="KW-1185">Reference proteome</keyword>
<dbReference type="AlphaFoldDB" id="A0A811KAD5"/>
<organism evidence="3 4">
    <name type="scientific">Bursaphelenchus okinawaensis</name>
    <dbReference type="NCBI Taxonomy" id="465554"/>
    <lineage>
        <taxon>Eukaryota</taxon>
        <taxon>Metazoa</taxon>
        <taxon>Ecdysozoa</taxon>
        <taxon>Nematoda</taxon>
        <taxon>Chromadorea</taxon>
        <taxon>Rhabditida</taxon>
        <taxon>Tylenchina</taxon>
        <taxon>Tylenchomorpha</taxon>
        <taxon>Aphelenchoidea</taxon>
        <taxon>Aphelenchoididae</taxon>
        <taxon>Bursaphelenchus</taxon>
    </lineage>
</organism>
<name>A0A811KAD5_9BILA</name>
<dbReference type="Proteomes" id="UP000783686">
    <property type="component" value="Unassembled WGS sequence"/>
</dbReference>
<dbReference type="EMBL" id="CAJFCW020000002">
    <property type="protein sequence ID" value="CAG9097357.1"/>
    <property type="molecule type" value="Genomic_DNA"/>
</dbReference>
<feature type="compositionally biased region" description="Low complexity" evidence="1">
    <location>
        <begin position="278"/>
        <end position="288"/>
    </location>
</feature>
<feature type="compositionally biased region" description="Polar residues" evidence="1">
    <location>
        <begin position="192"/>
        <end position="204"/>
    </location>
</feature>
<dbReference type="EMBL" id="CAJFDH010000002">
    <property type="protein sequence ID" value="CAD5212712.1"/>
    <property type="molecule type" value="Genomic_DNA"/>
</dbReference>
<comment type="caution">
    <text evidence="3">The sequence shown here is derived from an EMBL/GenBank/DDBJ whole genome shotgun (WGS) entry which is preliminary data.</text>
</comment>
<feature type="chain" id="PRO_5036408296" evidence="2">
    <location>
        <begin position="24"/>
        <end position="496"/>
    </location>
</feature>
<evidence type="ECO:0000256" key="1">
    <source>
        <dbReference type="SAM" id="MobiDB-lite"/>
    </source>
</evidence>
<feature type="compositionally biased region" description="Polar residues" evidence="1">
    <location>
        <begin position="331"/>
        <end position="352"/>
    </location>
</feature>
<evidence type="ECO:0000313" key="4">
    <source>
        <dbReference type="Proteomes" id="UP000614601"/>
    </source>
</evidence>
<keyword evidence="2" id="KW-0732">Signal</keyword>
<feature type="compositionally biased region" description="Basic and acidic residues" evidence="1">
    <location>
        <begin position="222"/>
        <end position="242"/>
    </location>
</feature>
<feature type="region of interest" description="Disordered" evidence="1">
    <location>
        <begin position="458"/>
        <end position="496"/>
    </location>
</feature>
<feature type="region of interest" description="Disordered" evidence="1">
    <location>
        <begin position="80"/>
        <end position="430"/>
    </location>
</feature>
<proteinExistence type="predicted"/>
<feature type="compositionally biased region" description="Basic and acidic residues" evidence="1">
    <location>
        <begin position="92"/>
        <end position="102"/>
    </location>
</feature>
<feature type="compositionally biased region" description="Acidic residues" evidence="1">
    <location>
        <begin position="127"/>
        <end position="137"/>
    </location>
</feature>
<sequence length="496" mass="54963">MTRSLNRPLLLILLLYGPLLTNSWWFFDNEDSLSKKVEELTQEEVTGTPIEESDDSDDYSTSRRLKFGIKEHRFNSSLVVDEDNEVDDEEGNVEHNDEEVPKLDPVPENIYTTTENVPELPTPLPDNGEESPEEPESTTEALVIPADISDTDLSADDKQHATESAEAEVTTTVIPTSTVEVTEVPAHPEATEPTTESSVEATEPTTKSHSDVTDSDVTVVDIESHEGDLIPKEDATTVKTETDFQNEADVTEKQIEDSTTTLPEFRATPEVEGDQEQSQEGQEAEQFQATTTSLDQIEETEATESPEAPEVTETTHDKRTTGSALEEDTSTVEPQQTTLTLADQPLLETTTMAPIVQPANEESERTDEVAESTTIYPEATKSARDENNINVGNEEERNEYTTIDPVGRANEGEGFETTPEDVAFSPPTADSNDILQNIEIDTPDKENQVVYITNIDDLPTSTVLRGRRPPAEVTPPTNQVQERQETEAPQRPYKRK</sequence>
<feature type="compositionally biased region" description="Low complexity" evidence="1">
    <location>
        <begin position="164"/>
        <end position="173"/>
    </location>
</feature>
<reference evidence="3" key="1">
    <citation type="submission" date="2020-09" db="EMBL/GenBank/DDBJ databases">
        <authorList>
            <person name="Kikuchi T."/>
        </authorList>
    </citation>
    <scope>NUCLEOTIDE SEQUENCE</scope>
    <source>
        <strain evidence="3">SH1</strain>
    </source>
</reference>
<evidence type="ECO:0000313" key="3">
    <source>
        <dbReference type="EMBL" id="CAD5212712.1"/>
    </source>
</evidence>
<protein>
    <submittedName>
        <fullName evidence="3">Uncharacterized protein</fullName>
    </submittedName>
</protein>